<sequence length="49" mass="5431">MLGDRRHRTGLHMQLALLLPEHDEDHHHVFGCGGAGLLCRDSPAQFVGE</sequence>
<dbReference type="AlphaFoldDB" id="A0AA35WVQ7"/>
<reference evidence="1" key="1">
    <citation type="submission" date="2023-03" db="EMBL/GenBank/DDBJ databases">
        <authorList>
            <person name="Steffen K."/>
            <person name="Cardenas P."/>
        </authorList>
    </citation>
    <scope>NUCLEOTIDE SEQUENCE</scope>
</reference>
<organism evidence="1 2">
    <name type="scientific">Geodia barretti</name>
    <name type="common">Barrett's horny sponge</name>
    <dbReference type="NCBI Taxonomy" id="519541"/>
    <lineage>
        <taxon>Eukaryota</taxon>
        <taxon>Metazoa</taxon>
        <taxon>Porifera</taxon>
        <taxon>Demospongiae</taxon>
        <taxon>Heteroscleromorpha</taxon>
        <taxon>Tetractinellida</taxon>
        <taxon>Astrophorina</taxon>
        <taxon>Geodiidae</taxon>
        <taxon>Geodia</taxon>
    </lineage>
</organism>
<comment type="caution">
    <text evidence="1">The sequence shown here is derived from an EMBL/GenBank/DDBJ whole genome shotgun (WGS) entry which is preliminary data.</text>
</comment>
<proteinExistence type="predicted"/>
<accession>A0AA35WVQ7</accession>
<name>A0AA35WVQ7_GEOBA</name>
<evidence type="ECO:0000313" key="1">
    <source>
        <dbReference type="EMBL" id="CAI8035618.1"/>
    </source>
</evidence>
<keyword evidence="2" id="KW-1185">Reference proteome</keyword>
<gene>
    <name evidence="1" type="ORF">GBAR_LOCUS19959</name>
</gene>
<protein>
    <submittedName>
        <fullName evidence="1">Uncharacterized protein</fullName>
    </submittedName>
</protein>
<dbReference type="EMBL" id="CASHTH010002813">
    <property type="protein sequence ID" value="CAI8035618.1"/>
    <property type="molecule type" value="Genomic_DNA"/>
</dbReference>
<dbReference type="Proteomes" id="UP001174909">
    <property type="component" value="Unassembled WGS sequence"/>
</dbReference>
<evidence type="ECO:0000313" key="2">
    <source>
        <dbReference type="Proteomes" id="UP001174909"/>
    </source>
</evidence>